<dbReference type="SUPFAM" id="SSF51445">
    <property type="entry name" value="(Trans)glycosidases"/>
    <property type="match status" value="1"/>
</dbReference>
<feature type="chain" id="PRO_5012784378" description="Glycoside hydrolase family 5 domain-containing protein" evidence="1">
    <location>
        <begin position="32"/>
        <end position="405"/>
    </location>
</feature>
<sequence>MAPSKLGSMMLRVAAACAAVAMTLSLQPAVAQERSNPHDQQPLSLGFNGRTNQIAAIDHFYGDGDEHGPRLCHYYTGWDTAVHTDGTPDHPSGLAANIAWLENAQANGCDEVMVSFKALSSADPADEFDPDPPTVEEYQAAVADYLDTDWETVAGYTGDIVLTAWNEPNLNATAGNGYPPPSPGAESVISPRLAAQYYLAASELCEDRGCVVAAVDFGSNGGHWVDYMTNCATANVPRDQLCAEPSKHNTEGLPPSYLDLYRNEIINAATDFGFKRSFRPAVVAYHGWADTNAFLNGTRHCSGYDDCLLERVLYAFRGSWQGAEIWNTEDGAGQPGFYSHEEMTDERQVEALEYMLELVDSTPRYTRLYWTHIVGSPSRLLITDDDGQVERVRPSLTILQDATRR</sequence>
<gene>
    <name evidence="2" type="ORF">CGZ92_04595</name>
</gene>
<organism evidence="2 3">
    <name type="scientific">Parenemella sanctibonifatiensis</name>
    <dbReference type="NCBI Taxonomy" id="2016505"/>
    <lineage>
        <taxon>Bacteria</taxon>
        <taxon>Bacillati</taxon>
        <taxon>Actinomycetota</taxon>
        <taxon>Actinomycetes</taxon>
        <taxon>Propionibacteriales</taxon>
        <taxon>Propionibacteriaceae</taxon>
        <taxon>Parenemella</taxon>
    </lineage>
</organism>
<dbReference type="AlphaFoldDB" id="A0A255E9I6"/>
<dbReference type="Proteomes" id="UP000216533">
    <property type="component" value="Unassembled WGS sequence"/>
</dbReference>
<feature type="signal peptide" evidence="1">
    <location>
        <begin position="1"/>
        <end position="31"/>
    </location>
</feature>
<name>A0A255E9I6_9ACTN</name>
<evidence type="ECO:0008006" key="4">
    <source>
        <dbReference type="Google" id="ProtNLM"/>
    </source>
</evidence>
<dbReference type="EMBL" id="NMVI01000013">
    <property type="protein sequence ID" value="OYN88229.1"/>
    <property type="molecule type" value="Genomic_DNA"/>
</dbReference>
<protein>
    <recommendedName>
        <fullName evidence="4">Glycoside hydrolase family 5 domain-containing protein</fullName>
    </recommendedName>
</protein>
<dbReference type="RefSeq" id="WP_094450214.1">
    <property type="nucleotide sequence ID" value="NZ_NMVI01000013.1"/>
</dbReference>
<evidence type="ECO:0000313" key="2">
    <source>
        <dbReference type="EMBL" id="OYN88229.1"/>
    </source>
</evidence>
<reference evidence="2 3" key="1">
    <citation type="submission" date="2017-07" db="EMBL/GenBank/DDBJ databases">
        <title>Draft whole genome sequences of clinical Proprionibacteriaceae strains.</title>
        <authorList>
            <person name="Bernier A.-M."/>
            <person name="Bernard K."/>
            <person name="Domingo M.-C."/>
        </authorList>
    </citation>
    <scope>NUCLEOTIDE SEQUENCE [LARGE SCALE GENOMIC DNA]</scope>
    <source>
        <strain evidence="2 3">NML 160184</strain>
    </source>
</reference>
<comment type="caution">
    <text evidence="2">The sequence shown here is derived from an EMBL/GenBank/DDBJ whole genome shotgun (WGS) entry which is preliminary data.</text>
</comment>
<proteinExistence type="predicted"/>
<dbReference type="InterPro" id="IPR017853">
    <property type="entry name" value="GH"/>
</dbReference>
<evidence type="ECO:0000313" key="3">
    <source>
        <dbReference type="Proteomes" id="UP000216533"/>
    </source>
</evidence>
<evidence type="ECO:0000256" key="1">
    <source>
        <dbReference type="SAM" id="SignalP"/>
    </source>
</evidence>
<keyword evidence="1" id="KW-0732">Signal</keyword>
<accession>A0A255E9I6</accession>